<feature type="region of interest" description="Disordered" evidence="10">
    <location>
        <begin position="580"/>
        <end position="637"/>
    </location>
</feature>
<feature type="domain" description="Yeast cell wall synthesis Kre9/Knh1-like N-terminal" evidence="11">
    <location>
        <begin position="475"/>
        <end position="571"/>
    </location>
</feature>
<dbReference type="SUPFAM" id="SSF140718">
    <property type="entry name" value="Mediator hinge subcomplex-like"/>
    <property type="match status" value="1"/>
</dbReference>
<feature type="compositionally biased region" description="Acidic residues" evidence="10">
    <location>
        <begin position="352"/>
        <end position="375"/>
    </location>
</feature>
<dbReference type="Pfam" id="PF05983">
    <property type="entry name" value="Med7"/>
    <property type="match status" value="1"/>
</dbReference>
<evidence type="ECO:0000256" key="2">
    <source>
        <dbReference type="ARBA" id="ARBA00009994"/>
    </source>
</evidence>
<evidence type="ECO:0000256" key="4">
    <source>
        <dbReference type="ARBA" id="ARBA00022729"/>
    </source>
</evidence>
<evidence type="ECO:0000256" key="9">
    <source>
        <dbReference type="SAM" id="Coils"/>
    </source>
</evidence>
<sequence length="669" mass="73810">MEEASPQQQGTAFPAPPYYYQRYTQENLNLLEKARLNPEKPEIAKSLEALPFPIFALEPPPPVKRGVYWLFGRPWPVHDSLATLEEQGIEQLYPKGPIDRVRELKKLNHSAVFNFLELVHILSTSPSEFAGKVDQIRVIFINMHHILNEYRPHQARETLKLMMEEQLAKKKKETEALRKTCADLRRKLATLKELKQENLPLSSGDTDIEMASAPSTSQGNNTSGSTIATMTTSMISPTGALTSAGFGHDMKALRRRSSGGEQQKALAEIVPMDPVAAREAAVMITILSAVLCLATSTALADKKSTLKPVDNAVGKRADLEGLDVGHGRPLAVIRHDHHIKRQSEHRNKDNDDHDDEDDHDEDDEEEKEVDDGDIEKEEKDHDEVEAGVHKESEARDKDEQSTEDDSEHKQEKDSKNKGAAKKDGDSKDTTVKTPQNESAVDAGEKNGNNNNINVVSPDSTASPSDFTSPIWLVQPFGASVWEQGRDYVISWGPNPDSVYTKALKPKTPVDIRLMQGTPDNLHEIAVLKTGIDSDLHSFKWTVPTTVAPAKDYSIRLTHENQIDTYSHYFEVVKPGDLRSNKSNVGEPLQMPQKSDIPNHANKGPIPKPAAPPNPVPVDSKPTTLNPPATNAPPVAAKPAAHKSGAAVESRQNANMLGFVLTLFGAVYLL</sequence>
<feature type="compositionally biased region" description="Low complexity" evidence="10">
    <location>
        <begin position="616"/>
        <end position="637"/>
    </location>
</feature>
<dbReference type="InterPro" id="IPR037212">
    <property type="entry name" value="Med7/Med21-like"/>
</dbReference>
<dbReference type="InterPro" id="IPR018466">
    <property type="entry name" value="Kre9/Knh1-like_N"/>
</dbReference>
<evidence type="ECO:0000256" key="7">
    <source>
        <dbReference type="ARBA" id="ARBA00023242"/>
    </source>
</evidence>
<dbReference type="Gene3D" id="6.10.140.200">
    <property type="match status" value="1"/>
</dbReference>
<dbReference type="PANTHER" id="PTHR21428">
    <property type="entry name" value="MEDIATOR OF RNA POLYMERASE II TRANSCRIPTION SUBUNIT 7"/>
    <property type="match status" value="1"/>
</dbReference>
<keyword evidence="6" id="KW-0804">Transcription</keyword>
<dbReference type="PANTHER" id="PTHR21428:SF11">
    <property type="entry name" value="MEDIATOR OF RNA POLYMERASE II TRANSCRIPTION SUBUNIT 7"/>
    <property type="match status" value="1"/>
</dbReference>
<evidence type="ECO:0000313" key="13">
    <source>
        <dbReference type="Proteomes" id="UP000749646"/>
    </source>
</evidence>
<evidence type="ECO:0000256" key="8">
    <source>
        <dbReference type="ARBA" id="ARBA00031258"/>
    </source>
</evidence>
<keyword evidence="4" id="KW-0732">Signal</keyword>
<evidence type="ECO:0000256" key="1">
    <source>
        <dbReference type="ARBA" id="ARBA00004123"/>
    </source>
</evidence>
<evidence type="ECO:0000259" key="11">
    <source>
        <dbReference type="Pfam" id="PF10342"/>
    </source>
</evidence>
<dbReference type="InterPro" id="IPR009244">
    <property type="entry name" value="Mediatior_Med7"/>
</dbReference>
<reference evidence="12" key="1">
    <citation type="journal article" date="2020" name="Fungal Divers.">
        <title>Resolving the Mortierellaceae phylogeny through synthesis of multi-gene phylogenetics and phylogenomics.</title>
        <authorList>
            <person name="Vandepol N."/>
            <person name="Liber J."/>
            <person name="Desiro A."/>
            <person name="Na H."/>
            <person name="Kennedy M."/>
            <person name="Barry K."/>
            <person name="Grigoriev I.V."/>
            <person name="Miller A.N."/>
            <person name="O'Donnell K."/>
            <person name="Stajich J.E."/>
            <person name="Bonito G."/>
        </authorList>
    </citation>
    <scope>NUCLEOTIDE SEQUENCE</scope>
    <source>
        <strain evidence="12">MES-2147</strain>
    </source>
</reference>
<gene>
    <name evidence="12" type="primary">MED7</name>
    <name evidence="12" type="ORF">BGZ65_008639</name>
</gene>
<dbReference type="GO" id="GO:0003712">
    <property type="term" value="F:transcription coregulator activity"/>
    <property type="evidence" value="ECO:0007669"/>
    <property type="project" value="InterPro"/>
</dbReference>
<proteinExistence type="inferred from homology"/>
<dbReference type="EMBL" id="JAAAHW010003250">
    <property type="protein sequence ID" value="KAF9986151.1"/>
    <property type="molecule type" value="Genomic_DNA"/>
</dbReference>
<keyword evidence="5" id="KW-0805">Transcription regulation</keyword>
<dbReference type="OrthoDB" id="10253553at2759"/>
<feature type="compositionally biased region" description="Basic and acidic residues" evidence="10">
    <location>
        <begin position="341"/>
        <end position="351"/>
    </location>
</feature>
<accession>A0A9P6MAR2</accession>
<dbReference type="AlphaFoldDB" id="A0A9P6MAR2"/>
<dbReference type="GO" id="GO:0016592">
    <property type="term" value="C:mediator complex"/>
    <property type="evidence" value="ECO:0007669"/>
    <property type="project" value="InterPro"/>
</dbReference>
<comment type="similarity">
    <text evidence="2">Belongs to the Mediator complex subunit 7 family.</text>
</comment>
<keyword evidence="9" id="KW-0175">Coiled coil</keyword>
<dbReference type="Proteomes" id="UP000749646">
    <property type="component" value="Unassembled WGS sequence"/>
</dbReference>
<dbReference type="Gene3D" id="6.10.140.1520">
    <property type="match status" value="1"/>
</dbReference>
<dbReference type="GO" id="GO:0070847">
    <property type="term" value="C:core mediator complex"/>
    <property type="evidence" value="ECO:0007669"/>
    <property type="project" value="TreeGrafter"/>
</dbReference>
<evidence type="ECO:0000313" key="12">
    <source>
        <dbReference type="EMBL" id="KAF9986151.1"/>
    </source>
</evidence>
<evidence type="ECO:0000256" key="3">
    <source>
        <dbReference type="ARBA" id="ARBA00020631"/>
    </source>
</evidence>
<feature type="compositionally biased region" description="Pro residues" evidence="10">
    <location>
        <begin position="605"/>
        <end position="615"/>
    </location>
</feature>
<keyword evidence="13" id="KW-1185">Reference proteome</keyword>
<feature type="compositionally biased region" description="Polar residues" evidence="10">
    <location>
        <begin position="454"/>
        <end position="463"/>
    </location>
</feature>
<protein>
    <recommendedName>
        <fullName evidence="3">Mediator of RNA polymerase II transcription subunit 7</fullName>
    </recommendedName>
    <alternativeName>
        <fullName evidence="8">Mediator complex subunit 7</fullName>
    </alternativeName>
</protein>
<keyword evidence="7" id="KW-0539">Nucleus</keyword>
<evidence type="ECO:0000256" key="5">
    <source>
        <dbReference type="ARBA" id="ARBA00023015"/>
    </source>
</evidence>
<comment type="caution">
    <text evidence="12">The sequence shown here is derived from an EMBL/GenBank/DDBJ whole genome shotgun (WGS) entry which is preliminary data.</text>
</comment>
<name>A0A9P6MAR2_9FUNG</name>
<evidence type="ECO:0000256" key="10">
    <source>
        <dbReference type="SAM" id="MobiDB-lite"/>
    </source>
</evidence>
<feature type="region of interest" description="Disordered" evidence="10">
    <location>
        <begin position="333"/>
        <end position="463"/>
    </location>
</feature>
<feature type="coiled-coil region" evidence="9">
    <location>
        <begin position="160"/>
        <end position="197"/>
    </location>
</feature>
<evidence type="ECO:0000256" key="6">
    <source>
        <dbReference type="ARBA" id="ARBA00023163"/>
    </source>
</evidence>
<feature type="compositionally biased region" description="Basic and acidic residues" evidence="10">
    <location>
        <begin position="376"/>
        <end position="430"/>
    </location>
</feature>
<organism evidence="12 13">
    <name type="scientific">Modicella reniformis</name>
    <dbReference type="NCBI Taxonomy" id="1440133"/>
    <lineage>
        <taxon>Eukaryota</taxon>
        <taxon>Fungi</taxon>
        <taxon>Fungi incertae sedis</taxon>
        <taxon>Mucoromycota</taxon>
        <taxon>Mortierellomycotina</taxon>
        <taxon>Mortierellomycetes</taxon>
        <taxon>Mortierellales</taxon>
        <taxon>Mortierellaceae</taxon>
        <taxon>Modicella</taxon>
    </lineage>
</organism>
<dbReference type="InterPro" id="IPR044888">
    <property type="entry name" value="Mediatior_Med7_sf"/>
</dbReference>
<comment type="subcellular location">
    <subcellularLocation>
        <location evidence="1">Nucleus</location>
    </subcellularLocation>
</comment>
<dbReference type="Pfam" id="PF10342">
    <property type="entry name" value="Kre9_KNH"/>
    <property type="match status" value="1"/>
</dbReference>
<dbReference type="GO" id="GO:0006357">
    <property type="term" value="P:regulation of transcription by RNA polymerase II"/>
    <property type="evidence" value="ECO:0007669"/>
    <property type="project" value="InterPro"/>
</dbReference>